<dbReference type="InterPro" id="IPR002155">
    <property type="entry name" value="Thiolase"/>
</dbReference>
<keyword evidence="4" id="KW-0445">Lipid transport</keyword>
<dbReference type="PROSITE" id="PS00737">
    <property type="entry name" value="THIOLASE_2"/>
    <property type="match status" value="1"/>
</dbReference>
<evidence type="ECO:0000313" key="10">
    <source>
        <dbReference type="Proteomes" id="UP000196475"/>
    </source>
</evidence>
<evidence type="ECO:0000256" key="4">
    <source>
        <dbReference type="ARBA" id="ARBA00023055"/>
    </source>
</evidence>
<feature type="domain" description="Thiolase N-terminal" evidence="7">
    <location>
        <begin position="5"/>
        <end position="214"/>
    </location>
</feature>
<dbReference type="Pfam" id="PF00108">
    <property type="entry name" value="Thiolase_N"/>
    <property type="match status" value="1"/>
</dbReference>
<dbReference type="GO" id="GO:0016747">
    <property type="term" value="F:acyltransferase activity, transferring groups other than amino-acyl groups"/>
    <property type="evidence" value="ECO:0007669"/>
    <property type="project" value="InterPro"/>
</dbReference>
<organism evidence="9 10">
    <name type="scientific">Bacillus thermozeamaize</name>
    <dbReference type="NCBI Taxonomy" id="230954"/>
    <lineage>
        <taxon>Bacteria</taxon>
        <taxon>Bacillati</taxon>
        <taxon>Bacillota</taxon>
        <taxon>Bacilli</taxon>
        <taxon>Bacillales</taxon>
        <taxon>Bacillaceae</taxon>
        <taxon>Bacillus</taxon>
    </lineage>
</organism>
<protein>
    <recommendedName>
        <fullName evidence="1">propanoyl-CoA C-acyltransferase</fullName>
        <ecNumber evidence="1">2.3.1.176</ecNumber>
    </recommendedName>
    <alternativeName>
        <fullName evidence="6">Propanoyl-CoA C-acyltransferase</fullName>
    </alternativeName>
</protein>
<sequence>MARPVYVTGIGMTPFRKKYDMNLSEIAQEAVVAALRDAGFDRNRVEAVYSGSAWGGSLLGQRILRDLGMTGVPLVNIENACSSGSSALHLGWTAVAQGMYDAVLVIGSEKLSRFGSGAIPLEDDDHEVRLGQIMPAVYAMRAQRYFYEYGGTPADLAQVAVKNRRHAGFNENALFRDPITVEEVLASRPVADPLTLLMCCPKADGAAALLITSERYRNSRSVEVRASRITSGVFEDGIVDTTVDEITVRCAKETYESAGIGPEDVDVAEVHDAFASAEVFYYEALGFCKQGEGLDLVRSGATAIGGRLPVNPSGGLLSKGHPLGATGVAQIVEIVEQLRGEAGARQVEGAKVGLTHCTGGGIAGMDHGACTMHVLVR</sequence>
<evidence type="ECO:0000313" key="9">
    <source>
        <dbReference type="EMBL" id="OUM87835.1"/>
    </source>
</evidence>
<evidence type="ECO:0000256" key="1">
    <source>
        <dbReference type="ARBA" id="ARBA00012352"/>
    </source>
</evidence>
<dbReference type="InterPro" id="IPR055140">
    <property type="entry name" value="Thiolase_C_2"/>
</dbReference>
<evidence type="ECO:0000256" key="5">
    <source>
        <dbReference type="ARBA" id="ARBA00023121"/>
    </source>
</evidence>
<dbReference type="PIRSF" id="PIRSF000429">
    <property type="entry name" value="Ac-CoA_Ac_transf"/>
    <property type="match status" value="1"/>
</dbReference>
<dbReference type="InterPro" id="IPR020613">
    <property type="entry name" value="Thiolase_CS"/>
</dbReference>
<dbReference type="PANTHER" id="PTHR42870">
    <property type="entry name" value="ACETYL-COA C-ACETYLTRANSFERASE"/>
    <property type="match status" value="1"/>
</dbReference>
<comment type="caution">
    <text evidence="9">The sequence shown here is derived from an EMBL/GenBank/DDBJ whole genome shotgun (WGS) entry which is preliminary data.</text>
</comment>
<keyword evidence="2" id="KW-0813">Transport</keyword>
<keyword evidence="9" id="KW-0012">Acyltransferase</keyword>
<proteinExistence type="predicted"/>
<reference evidence="10" key="1">
    <citation type="submission" date="2016-06" db="EMBL/GenBank/DDBJ databases">
        <authorList>
            <person name="Nascimento L."/>
            <person name="Pereira R.V."/>
            <person name="Martins L.F."/>
            <person name="Quaggio R.B."/>
            <person name="Silva A.M."/>
            <person name="Setubal J.C."/>
        </authorList>
    </citation>
    <scope>NUCLEOTIDE SEQUENCE [LARGE SCALE GENOMIC DNA]</scope>
</reference>
<feature type="domain" description="Thiolase C-terminal" evidence="8">
    <location>
        <begin position="245"/>
        <end position="362"/>
    </location>
</feature>
<dbReference type="Gene3D" id="3.40.47.10">
    <property type="match status" value="1"/>
</dbReference>
<dbReference type="EMBL" id="LZRT01000069">
    <property type="protein sequence ID" value="OUM87835.1"/>
    <property type="molecule type" value="Genomic_DNA"/>
</dbReference>
<dbReference type="GO" id="GO:0006869">
    <property type="term" value="P:lipid transport"/>
    <property type="evidence" value="ECO:0007669"/>
    <property type="project" value="UniProtKB-KW"/>
</dbReference>
<gene>
    <name evidence="9" type="ORF">BAA01_14590</name>
</gene>
<dbReference type="SUPFAM" id="SSF53901">
    <property type="entry name" value="Thiolase-like"/>
    <property type="match status" value="1"/>
</dbReference>
<dbReference type="InterPro" id="IPR016039">
    <property type="entry name" value="Thiolase-like"/>
</dbReference>
<dbReference type="Pfam" id="PF22691">
    <property type="entry name" value="Thiolase_C_1"/>
    <property type="match status" value="1"/>
</dbReference>
<dbReference type="Proteomes" id="UP000196475">
    <property type="component" value="Unassembled WGS sequence"/>
</dbReference>
<keyword evidence="5" id="KW-0446">Lipid-binding</keyword>
<keyword evidence="3 9" id="KW-0808">Transferase</keyword>
<evidence type="ECO:0000256" key="3">
    <source>
        <dbReference type="ARBA" id="ARBA00022679"/>
    </source>
</evidence>
<evidence type="ECO:0000259" key="8">
    <source>
        <dbReference type="Pfam" id="PF22691"/>
    </source>
</evidence>
<name>A0A1Y3PKB7_9BACI</name>
<dbReference type="PANTHER" id="PTHR42870:SF1">
    <property type="entry name" value="NON-SPECIFIC LIPID-TRANSFER PROTEIN-LIKE 2"/>
    <property type="match status" value="1"/>
</dbReference>
<dbReference type="CDD" id="cd00829">
    <property type="entry name" value="SCP-x_thiolase"/>
    <property type="match status" value="1"/>
</dbReference>
<evidence type="ECO:0000256" key="2">
    <source>
        <dbReference type="ARBA" id="ARBA00022448"/>
    </source>
</evidence>
<accession>A0A1Y3PKB7</accession>
<dbReference type="EC" id="2.3.1.176" evidence="1"/>
<dbReference type="AlphaFoldDB" id="A0A1Y3PKB7"/>
<dbReference type="GO" id="GO:0008289">
    <property type="term" value="F:lipid binding"/>
    <property type="evidence" value="ECO:0007669"/>
    <property type="project" value="UniProtKB-KW"/>
</dbReference>
<dbReference type="InterPro" id="IPR020616">
    <property type="entry name" value="Thiolase_N"/>
</dbReference>
<evidence type="ECO:0000256" key="6">
    <source>
        <dbReference type="ARBA" id="ARBA00032316"/>
    </source>
</evidence>
<evidence type="ECO:0000259" key="7">
    <source>
        <dbReference type="Pfam" id="PF00108"/>
    </source>
</evidence>